<organism evidence="2 3">
    <name type="scientific">Flavobacterium artemisiae</name>
    <dbReference type="NCBI Taxonomy" id="2126556"/>
    <lineage>
        <taxon>Bacteria</taxon>
        <taxon>Pseudomonadati</taxon>
        <taxon>Bacteroidota</taxon>
        <taxon>Flavobacteriia</taxon>
        <taxon>Flavobacteriales</taxon>
        <taxon>Flavobacteriaceae</taxon>
        <taxon>Flavobacterium</taxon>
    </lineage>
</organism>
<feature type="domain" description="NAD-dependent epimerase/dehydratase" evidence="1">
    <location>
        <begin position="3"/>
        <end position="205"/>
    </location>
</feature>
<protein>
    <submittedName>
        <fullName evidence="2">NAD-dependent epimerase/dehydratase family protein</fullName>
    </submittedName>
</protein>
<dbReference type="SUPFAM" id="SSF51735">
    <property type="entry name" value="NAD(P)-binding Rossmann-fold domains"/>
    <property type="match status" value="1"/>
</dbReference>
<keyword evidence="3" id="KW-1185">Reference proteome</keyword>
<evidence type="ECO:0000259" key="1">
    <source>
        <dbReference type="Pfam" id="PF01370"/>
    </source>
</evidence>
<dbReference type="Gene3D" id="3.40.50.720">
    <property type="entry name" value="NAD(P)-binding Rossmann-like Domain"/>
    <property type="match status" value="1"/>
</dbReference>
<dbReference type="PANTHER" id="PTHR48079:SF6">
    <property type="entry name" value="NAD(P)-BINDING DOMAIN-CONTAINING PROTEIN-RELATED"/>
    <property type="match status" value="1"/>
</dbReference>
<accession>A0ABW4H878</accession>
<sequence length="299" mass="32768">MDILLTGSSGFLGKSIARELNQKFNIFKLSRTVGEFQFFLEKEIPDLKQNFDLVIHAAGKAHSIPRTEEEKKEFTNVNVTGTLNLLQGLENAGAPKQFVFISSVSVYGRESGSTIDEESSLNANDPYGLSKITAEAIITEWCQNNNVICTILRLPLLVGENPPGNLGAMVKAIEKGYYFNIDGGKAKKSMVLADDVAKLIPKVATIGGIYNLTDGVHPNFSELSIAISKQKKKKSPMNLPLFIAKFMGYVGDVLGEKSPINSSKIKKITSDLTFNDSKARELVGWNPCSVLEYLKNNSL</sequence>
<dbReference type="InterPro" id="IPR001509">
    <property type="entry name" value="Epimerase_deHydtase"/>
</dbReference>
<dbReference type="PANTHER" id="PTHR48079">
    <property type="entry name" value="PROTEIN YEEZ"/>
    <property type="match status" value="1"/>
</dbReference>
<dbReference type="InterPro" id="IPR036291">
    <property type="entry name" value="NAD(P)-bd_dom_sf"/>
</dbReference>
<reference evidence="3" key="1">
    <citation type="journal article" date="2019" name="Int. J. Syst. Evol. Microbiol.">
        <title>The Global Catalogue of Microorganisms (GCM) 10K type strain sequencing project: providing services to taxonomists for standard genome sequencing and annotation.</title>
        <authorList>
            <consortium name="The Broad Institute Genomics Platform"/>
            <consortium name="The Broad Institute Genome Sequencing Center for Infectious Disease"/>
            <person name="Wu L."/>
            <person name="Ma J."/>
        </authorList>
    </citation>
    <scope>NUCLEOTIDE SEQUENCE [LARGE SCALE GENOMIC DNA]</scope>
    <source>
        <strain evidence="3">CCUG 70865</strain>
    </source>
</reference>
<evidence type="ECO:0000313" key="2">
    <source>
        <dbReference type="EMBL" id="MFD1601614.1"/>
    </source>
</evidence>
<dbReference type="Pfam" id="PF01370">
    <property type="entry name" value="Epimerase"/>
    <property type="match status" value="1"/>
</dbReference>
<dbReference type="InterPro" id="IPR051783">
    <property type="entry name" value="NAD(P)-dependent_oxidoreduct"/>
</dbReference>
<dbReference type="Proteomes" id="UP001597138">
    <property type="component" value="Unassembled WGS sequence"/>
</dbReference>
<comment type="caution">
    <text evidence="2">The sequence shown here is derived from an EMBL/GenBank/DDBJ whole genome shotgun (WGS) entry which is preliminary data.</text>
</comment>
<dbReference type="RefSeq" id="WP_379816046.1">
    <property type="nucleotide sequence ID" value="NZ_JBHUDZ010000002.1"/>
</dbReference>
<dbReference type="EMBL" id="JBHUDZ010000002">
    <property type="protein sequence ID" value="MFD1601614.1"/>
    <property type="molecule type" value="Genomic_DNA"/>
</dbReference>
<proteinExistence type="predicted"/>
<evidence type="ECO:0000313" key="3">
    <source>
        <dbReference type="Proteomes" id="UP001597138"/>
    </source>
</evidence>
<name>A0ABW4H878_9FLAO</name>
<gene>
    <name evidence="2" type="ORF">ACFSC2_02560</name>
</gene>